<name>A0A830GGR4_9EURY</name>
<reference evidence="2 3" key="1">
    <citation type="journal article" date="2019" name="Int. J. Syst. Evol. Microbiol.">
        <title>The Global Catalogue of Microorganisms (GCM) 10K type strain sequencing project: providing services to taxonomists for standard genome sequencing and annotation.</title>
        <authorList>
            <consortium name="The Broad Institute Genomics Platform"/>
            <consortium name="The Broad Institute Genome Sequencing Center for Infectious Disease"/>
            <person name="Wu L."/>
            <person name="Ma J."/>
        </authorList>
    </citation>
    <scope>NUCLEOTIDE SEQUENCE [LARGE SCALE GENOMIC DNA]</scope>
    <source>
        <strain evidence="2 3">JCM 16331</strain>
    </source>
</reference>
<evidence type="ECO:0000313" key="3">
    <source>
        <dbReference type="Proteomes" id="UP000608850"/>
    </source>
</evidence>
<comment type="caution">
    <text evidence="2">The sequence shown here is derived from an EMBL/GenBank/DDBJ whole genome shotgun (WGS) entry which is preliminary data.</text>
</comment>
<accession>A0A830GGR4</accession>
<evidence type="ECO:0000256" key="1">
    <source>
        <dbReference type="SAM" id="MobiDB-lite"/>
    </source>
</evidence>
<organism evidence="2 3">
    <name type="scientific">Halarchaeum nitratireducens</name>
    <dbReference type="NCBI Taxonomy" id="489913"/>
    <lineage>
        <taxon>Archaea</taxon>
        <taxon>Methanobacteriati</taxon>
        <taxon>Methanobacteriota</taxon>
        <taxon>Stenosarchaea group</taxon>
        <taxon>Halobacteria</taxon>
        <taxon>Halobacteriales</taxon>
        <taxon>Halobacteriaceae</taxon>
    </lineage>
</organism>
<gene>
    <name evidence="2" type="ORF">GCM10009021_31040</name>
</gene>
<dbReference type="Proteomes" id="UP000608850">
    <property type="component" value="Unassembled WGS sequence"/>
</dbReference>
<protein>
    <submittedName>
        <fullName evidence="2">Uncharacterized protein</fullName>
    </submittedName>
</protein>
<keyword evidence="3" id="KW-1185">Reference proteome</keyword>
<dbReference type="AlphaFoldDB" id="A0A830GGR4"/>
<sequence length="130" mass="14644">MQLRWDAALVAVPALLRPCRDALPPSNGEEVCCRDCHDVAYTSSRASGNTDRTLRMRYNRIREKLGAGPAHPNSISAGIPDRPKGMHEETYEGLVEELEQARKEWEQKAYFGPLNDHYGIEPGDPLLNRE</sequence>
<dbReference type="EMBL" id="BMOQ01000012">
    <property type="protein sequence ID" value="GGN26459.1"/>
    <property type="molecule type" value="Genomic_DNA"/>
</dbReference>
<feature type="region of interest" description="Disordered" evidence="1">
    <location>
        <begin position="65"/>
        <end position="89"/>
    </location>
</feature>
<proteinExistence type="predicted"/>
<evidence type="ECO:0000313" key="2">
    <source>
        <dbReference type="EMBL" id="GGN26459.1"/>
    </source>
</evidence>